<dbReference type="Gene3D" id="2.50.20.20">
    <property type="match status" value="1"/>
</dbReference>
<dbReference type="Proteomes" id="UP000239322">
    <property type="component" value="Unassembled WGS sequence"/>
</dbReference>
<protein>
    <recommendedName>
        <fullName evidence="3">Lipoprotein</fullName>
    </recommendedName>
</protein>
<proteinExistence type="predicted"/>
<reference evidence="1 2" key="1">
    <citation type="submission" date="2018-03" db="EMBL/GenBank/DDBJ databases">
        <title>Novel Streptomyces sp. from soil.</title>
        <authorList>
            <person name="Tan G.Y.A."/>
            <person name="Lee Z.Y."/>
        </authorList>
    </citation>
    <scope>NUCLEOTIDE SEQUENCE [LARGE SCALE GENOMIC DNA]</scope>
    <source>
        <strain evidence="1 2">ST5x</strain>
    </source>
</reference>
<dbReference type="AlphaFoldDB" id="A0A2S9Q2Q2"/>
<evidence type="ECO:0000313" key="2">
    <source>
        <dbReference type="Proteomes" id="UP000239322"/>
    </source>
</evidence>
<dbReference type="EMBL" id="PVLV01000020">
    <property type="protein sequence ID" value="PRH80893.1"/>
    <property type="molecule type" value="Genomic_DNA"/>
</dbReference>
<comment type="caution">
    <text evidence="1">The sequence shown here is derived from an EMBL/GenBank/DDBJ whole genome shotgun (WGS) entry which is preliminary data.</text>
</comment>
<gene>
    <name evidence="1" type="ORF">C6N75_01575</name>
</gene>
<dbReference type="SUPFAM" id="SSF89392">
    <property type="entry name" value="Prokaryotic lipoproteins and lipoprotein localization factors"/>
    <property type="match status" value="1"/>
</dbReference>
<sequence>MRTDAIRRTAACAAVLALAAGVSGCREVSGRDVDAGGGSTAAAGERLTRAQSGETIRAAYEKTAAAKSSKVAMVLRTPAGMPGGGGALELTEVQRWDPAALDVTVEGSPLTAGDRKAPASVRMVLRDEVLYADLGDNGIEDRDGRRWVKLDLRAAAEASGDAAVKERLTTGLENVNQDPARQLALLLESPDLRHVGAEKVDGVGADHYQGTFSVAETAGADRMFRSLPERERRELIAGIEESGVTAYDTEVWVGEDGYPVRMDVGADTPQGRIALTARYSDYGAAAPVQAPPAAETFDLFAEPGGRKGGLLGG</sequence>
<keyword evidence="2" id="KW-1185">Reference proteome</keyword>
<evidence type="ECO:0000313" key="1">
    <source>
        <dbReference type="EMBL" id="PRH80893.1"/>
    </source>
</evidence>
<dbReference type="PROSITE" id="PS51257">
    <property type="entry name" value="PROKAR_LIPOPROTEIN"/>
    <property type="match status" value="1"/>
</dbReference>
<dbReference type="OrthoDB" id="3369896at2"/>
<accession>A0A2S9Q2Q2</accession>
<evidence type="ECO:0008006" key="3">
    <source>
        <dbReference type="Google" id="ProtNLM"/>
    </source>
</evidence>
<organism evidence="1 2">
    <name type="scientific">Streptomyces solincola</name>
    <dbReference type="NCBI Taxonomy" id="2100817"/>
    <lineage>
        <taxon>Bacteria</taxon>
        <taxon>Bacillati</taxon>
        <taxon>Actinomycetota</taxon>
        <taxon>Actinomycetes</taxon>
        <taxon>Kitasatosporales</taxon>
        <taxon>Streptomycetaceae</taxon>
        <taxon>Streptomyces</taxon>
    </lineage>
</organism>
<dbReference type="RefSeq" id="WP_105867022.1">
    <property type="nucleotide sequence ID" value="NZ_PVLV01000020.1"/>
</dbReference>
<dbReference type="InterPro" id="IPR029046">
    <property type="entry name" value="LolA/LolB/LppX"/>
</dbReference>
<name>A0A2S9Q2Q2_9ACTN</name>